<keyword evidence="1" id="KW-1133">Transmembrane helix</keyword>
<protein>
    <submittedName>
        <fullName evidence="2">Uncharacterized protein</fullName>
    </submittedName>
</protein>
<dbReference type="Proteomes" id="UP001479436">
    <property type="component" value="Unassembled WGS sequence"/>
</dbReference>
<keyword evidence="3" id="KW-1185">Reference proteome</keyword>
<feature type="transmembrane region" description="Helical" evidence="1">
    <location>
        <begin position="61"/>
        <end position="87"/>
    </location>
</feature>
<keyword evidence="1" id="KW-0472">Membrane</keyword>
<keyword evidence="1" id="KW-0812">Transmembrane</keyword>
<comment type="caution">
    <text evidence="2">The sequence shown here is derived from an EMBL/GenBank/DDBJ whole genome shotgun (WGS) entry which is preliminary data.</text>
</comment>
<name>A0ABR2WA92_9FUNG</name>
<sequence>MSPTLPSESMFTSEHQRVFEVDVEGTPTLFTLSDKDIALNDLIYTGRIPTMVNDPRENVRLGLMGFVLITLFCIISMIACCCVRVYLQWSQIKLDDGQLIDDEFVVRFEDNIDIEDPVPPYAGASYFTLTEWAVEAISNSLYTRQLTPATTQRCLMFRQSDINTPNQSYDIPPPPLYEEIVAELIAIDIE</sequence>
<evidence type="ECO:0000313" key="2">
    <source>
        <dbReference type="EMBL" id="KAK9728482.1"/>
    </source>
</evidence>
<organism evidence="2 3">
    <name type="scientific">Basidiobolus ranarum</name>
    <dbReference type="NCBI Taxonomy" id="34480"/>
    <lineage>
        <taxon>Eukaryota</taxon>
        <taxon>Fungi</taxon>
        <taxon>Fungi incertae sedis</taxon>
        <taxon>Zoopagomycota</taxon>
        <taxon>Entomophthoromycotina</taxon>
        <taxon>Basidiobolomycetes</taxon>
        <taxon>Basidiobolales</taxon>
        <taxon>Basidiobolaceae</taxon>
        <taxon>Basidiobolus</taxon>
    </lineage>
</organism>
<gene>
    <name evidence="2" type="ORF">K7432_001023</name>
</gene>
<proteinExistence type="predicted"/>
<dbReference type="EMBL" id="JASJQH010006896">
    <property type="protein sequence ID" value="KAK9728482.1"/>
    <property type="molecule type" value="Genomic_DNA"/>
</dbReference>
<reference evidence="2 3" key="1">
    <citation type="submission" date="2023-04" db="EMBL/GenBank/DDBJ databases">
        <title>Genome of Basidiobolus ranarum AG-B5.</title>
        <authorList>
            <person name="Stajich J.E."/>
            <person name="Carter-House D."/>
            <person name="Gryganskyi A."/>
        </authorList>
    </citation>
    <scope>NUCLEOTIDE SEQUENCE [LARGE SCALE GENOMIC DNA]</scope>
    <source>
        <strain evidence="2 3">AG-B5</strain>
    </source>
</reference>
<accession>A0ABR2WA92</accession>
<evidence type="ECO:0000313" key="3">
    <source>
        <dbReference type="Proteomes" id="UP001479436"/>
    </source>
</evidence>
<evidence type="ECO:0000256" key="1">
    <source>
        <dbReference type="SAM" id="Phobius"/>
    </source>
</evidence>